<gene>
    <name evidence="1" type="ORF">C900_03813</name>
</gene>
<dbReference type="eggNOG" id="ENOG5030BJW">
    <property type="taxonomic scope" value="Bacteria"/>
</dbReference>
<dbReference type="RefSeq" id="WP_009581219.1">
    <property type="nucleotide sequence ID" value="NZ_AMZN01000055.1"/>
</dbReference>
<evidence type="ECO:0000313" key="2">
    <source>
        <dbReference type="Proteomes" id="UP000011135"/>
    </source>
</evidence>
<keyword evidence="2" id="KW-1185">Reference proteome</keyword>
<dbReference type="Pfam" id="PF07606">
    <property type="entry name" value="DUF1569"/>
    <property type="match status" value="1"/>
</dbReference>
<evidence type="ECO:0008006" key="3">
    <source>
        <dbReference type="Google" id="ProtNLM"/>
    </source>
</evidence>
<dbReference type="PATRIC" id="fig|1237149.3.peg.3575"/>
<reference evidence="1 2" key="1">
    <citation type="submission" date="2012-12" db="EMBL/GenBank/DDBJ databases">
        <title>Genome assembly of Fulvivirga imtechensis AK7.</title>
        <authorList>
            <person name="Nupur N."/>
            <person name="Khatri I."/>
            <person name="Kumar R."/>
            <person name="Subramanian S."/>
            <person name="Pinnaka A."/>
        </authorList>
    </citation>
    <scope>NUCLEOTIDE SEQUENCE [LARGE SCALE GENOMIC DNA]</scope>
    <source>
        <strain evidence="1 2">AK7</strain>
    </source>
</reference>
<proteinExistence type="predicted"/>
<sequence>MKTVFDQSTRDELIARINSLDETSMAQWGKMNLYQMLKHCTIWDEWMLGVNNPVYEQSWLGKIFGKMALKSSLSDKPLKRNMPAGAGFTTKQSHGDIYLQKKKWMELIAAYAHYSNPNFIHDFFGKMNKDQIGIFAYKHSDHHLRQFGV</sequence>
<dbReference type="STRING" id="1237149.C900_03813"/>
<dbReference type="Proteomes" id="UP000011135">
    <property type="component" value="Unassembled WGS sequence"/>
</dbReference>
<dbReference type="Gene3D" id="1.20.120.450">
    <property type="entry name" value="dinb family like domain"/>
    <property type="match status" value="1"/>
</dbReference>
<accession>L8JPI9</accession>
<dbReference type="EMBL" id="AMZN01000055">
    <property type="protein sequence ID" value="ELR70128.1"/>
    <property type="molecule type" value="Genomic_DNA"/>
</dbReference>
<dbReference type="InterPro" id="IPR034660">
    <property type="entry name" value="DinB/YfiT-like"/>
</dbReference>
<name>L8JPI9_9BACT</name>
<dbReference type="AlphaFoldDB" id="L8JPI9"/>
<dbReference type="InterPro" id="IPR011463">
    <property type="entry name" value="DUF1569"/>
</dbReference>
<protein>
    <recommendedName>
        <fullName evidence="3">DinB-like domain-containing protein</fullName>
    </recommendedName>
</protein>
<evidence type="ECO:0000313" key="1">
    <source>
        <dbReference type="EMBL" id="ELR70128.1"/>
    </source>
</evidence>
<comment type="caution">
    <text evidence="1">The sequence shown here is derived from an EMBL/GenBank/DDBJ whole genome shotgun (WGS) entry which is preliminary data.</text>
</comment>
<dbReference type="OrthoDB" id="2599194at2"/>
<organism evidence="1 2">
    <name type="scientific">Fulvivirga imtechensis AK7</name>
    <dbReference type="NCBI Taxonomy" id="1237149"/>
    <lineage>
        <taxon>Bacteria</taxon>
        <taxon>Pseudomonadati</taxon>
        <taxon>Bacteroidota</taxon>
        <taxon>Cytophagia</taxon>
        <taxon>Cytophagales</taxon>
        <taxon>Fulvivirgaceae</taxon>
        <taxon>Fulvivirga</taxon>
    </lineage>
</organism>